<keyword evidence="1" id="KW-1133">Transmembrane helix</keyword>
<dbReference type="Proteomes" id="UP001529423">
    <property type="component" value="Unassembled WGS sequence"/>
</dbReference>
<dbReference type="EMBL" id="JAUDEO010000022">
    <property type="protein sequence ID" value="MDM8333900.1"/>
    <property type="molecule type" value="Genomic_DNA"/>
</dbReference>
<keyword evidence="1" id="KW-0472">Membrane</keyword>
<gene>
    <name evidence="2" type="ORF">QUW46_04860</name>
</gene>
<reference evidence="2" key="2">
    <citation type="submission" date="2023-06" db="EMBL/GenBank/DDBJ databases">
        <authorList>
            <person name="Zeman M."/>
            <person name="Kubasova T."/>
            <person name="Jahodarova E."/>
            <person name="Nykrynova M."/>
            <person name="Rychlik I."/>
        </authorList>
    </citation>
    <scope>NUCLEOTIDE SEQUENCE</scope>
    <source>
        <strain evidence="2">105_WCHN</strain>
    </source>
</reference>
<feature type="transmembrane region" description="Helical" evidence="1">
    <location>
        <begin position="21"/>
        <end position="41"/>
    </location>
</feature>
<comment type="caution">
    <text evidence="2">The sequence shown here is derived from an EMBL/GenBank/DDBJ whole genome shotgun (WGS) entry which is preliminary data.</text>
</comment>
<evidence type="ECO:0000256" key="1">
    <source>
        <dbReference type="SAM" id="Phobius"/>
    </source>
</evidence>
<evidence type="ECO:0000313" key="2">
    <source>
        <dbReference type="EMBL" id="MDM8333900.1"/>
    </source>
</evidence>
<evidence type="ECO:0000313" key="3">
    <source>
        <dbReference type="Proteomes" id="UP001529423"/>
    </source>
</evidence>
<accession>A0ABT7VMD7</accession>
<keyword evidence="1" id="KW-0812">Transmembrane</keyword>
<protein>
    <submittedName>
        <fullName evidence="2">Uncharacterized protein</fullName>
    </submittedName>
</protein>
<keyword evidence="3" id="KW-1185">Reference proteome</keyword>
<name>A0ABT7VMD7_9LACO</name>
<organism evidence="2 3">
    <name type="scientific">Limosilactobacillus panis</name>
    <dbReference type="NCBI Taxonomy" id="47493"/>
    <lineage>
        <taxon>Bacteria</taxon>
        <taxon>Bacillati</taxon>
        <taxon>Bacillota</taxon>
        <taxon>Bacilli</taxon>
        <taxon>Lactobacillales</taxon>
        <taxon>Lactobacillaceae</taxon>
        <taxon>Limosilactobacillus</taxon>
    </lineage>
</organism>
<sequence length="81" mass="9708">MQRIKTIWRYIVTHKWSKDILRANLLYILLIILFDLLFHFGLRPVGWGAATKLWLLMNLCLLVKLILDIIDKLIKRNRASY</sequence>
<dbReference type="RefSeq" id="WP_289560040.1">
    <property type="nucleotide sequence ID" value="NZ_JAUDEO010000022.1"/>
</dbReference>
<reference evidence="2" key="1">
    <citation type="submission" date="2023-06" db="EMBL/GenBank/DDBJ databases">
        <title>Identification and characterization of horizontal gene transfer across gut microbiota members of farm animals based on homology search.</title>
        <authorList>
            <person name="Schwarzerova J."/>
            <person name="Nykrynova M."/>
            <person name="Jureckova K."/>
            <person name="Cejkova D."/>
            <person name="Rychlik I."/>
        </authorList>
    </citation>
    <scope>NUCLEOTIDE SEQUENCE</scope>
    <source>
        <strain evidence="2">105_WCHN</strain>
    </source>
</reference>
<feature type="transmembrane region" description="Helical" evidence="1">
    <location>
        <begin position="53"/>
        <end position="70"/>
    </location>
</feature>
<proteinExistence type="predicted"/>